<evidence type="ECO:0000259" key="2">
    <source>
        <dbReference type="PROSITE" id="PS50887"/>
    </source>
</evidence>
<evidence type="ECO:0000259" key="1">
    <source>
        <dbReference type="PROSITE" id="PS50883"/>
    </source>
</evidence>
<dbReference type="CDD" id="cd01949">
    <property type="entry name" value="GGDEF"/>
    <property type="match status" value="1"/>
</dbReference>
<dbReference type="Pfam" id="PF00990">
    <property type="entry name" value="GGDEF"/>
    <property type="match status" value="1"/>
</dbReference>
<gene>
    <name evidence="3" type="ORF">AACH11_09490</name>
</gene>
<dbReference type="InterPro" id="IPR000160">
    <property type="entry name" value="GGDEF_dom"/>
</dbReference>
<dbReference type="PANTHER" id="PTHR44757">
    <property type="entry name" value="DIGUANYLATE CYCLASE DGCP"/>
    <property type="match status" value="1"/>
</dbReference>
<dbReference type="EMBL" id="JBBUTF010000007">
    <property type="protein sequence ID" value="MEK8026190.1"/>
    <property type="molecule type" value="Genomic_DNA"/>
</dbReference>
<feature type="domain" description="GGDEF" evidence="2">
    <location>
        <begin position="38"/>
        <end position="176"/>
    </location>
</feature>
<keyword evidence="3" id="KW-0378">Hydrolase</keyword>
<protein>
    <submittedName>
        <fullName evidence="3">Bifunctional diguanylate cyclase/phosphodiesterase</fullName>
        <ecNumber evidence="3">2.7.7.65</ecNumber>
        <ecNumber evidence="3">3.1.4.52</ecNumber>
    </submittedName>
</protein>
<dbReference type="Gene3D" id="3.20.20.450">
    <property type="entry name" value="EAL domain"/>
    <property type="match status" value="1"/>
</dbReference>
<dbReference type="Pfam" id="PF00563">
    <property type="entry name" value="EAL"/>
    <property type="match status" value="1"/>
</dbReference>
<dbReference type="GO" id="GO:0052621">
    <property type="term" value="F:diguanylate cyclase activity"/>
    <property type="evidence" value="ECO:0007669"/>
    <property type="project" value="UniProtKB-EC"/>
</dbReference>
<dbReference type="EC" id="2.7.7.65" evidence="3"/>
<keyword evidence="4" id="KW-1185">Reference proteome</keyword>
<sequence length="449" mass="48047">MTSCAPSDPLPLDALTGLCQRPAFRRLLAARLAQAPQEELTLLWVDLDRFQAVNEAHGLDTGDAVLTTMAGRLRALAGPAALLGRAGDDVFVWAVPQGESSGGVAALARDLAARLHLPCVPARADGPDPALTVSASIGIAVAPWDATEADALLRAAELAARAAKSLGGDQQCFYEPAMGRQQGRERQLESRLHEAVARGDLALVFQPQVRMGDGQVQGLEALLRWRHPELGPISPAEFIPLAERSGLIVPIGRWVLHEACRQAAQWPQPLRVAVNVSARQLRARGLAQDVFDALRASGLPPQRLELEITEAGLIDDPEQVGSLLHGLRERGIRLALDDFGTGYSSLAYLRRFPFDVLKIDRSFVVDAAARDDARAVLQAISTLGHALGMSTVAEGVETPEQLATVQACGCSEIQGYLFSAPRPPQQVLEALRDGWPSWPAPPVPVTGLS</sequence>
<evidence type="ECO:0000313" key="4">
    <source>
        <dbReference type="Proteomes" id="UP001368500"/>
    </source>
</evidence>
<dbReference type="SMART" id="SM00267">
    <property type="entry name" value="GGDEF"/>
    <property type="match status" value="1"/>
</dbReference>
<dbReference type="EC" id="3.1.4.52" evidence="3"/>
<dbReference type="Proteomes" id="UP001368500">
    <property type="component" value="Unassembled WGS sequence"/>
</dbReference>
<keyword evidence="3" id="KW-0808">Transferase</keyword>
<dbReference type="InterPro" id="IPR035919">
    <property type="entry name" value="EAL_sf"/>
</dbReference>
<dbReference type="InterPro" id="IPR052155">
    <property type="entry name" value="Biofilm_reg_signaling"/>
</dbReference>
<dbReference type="Gene3D" id="3.30.70.270">
    <property type="match status" value="1"/>
</dbReference>
<dbReference type="InterPro" id="IPR043128">
    <property type="entry name" value="Rev_trsase/Diguanyl_cyclase"/>
</dbReference>
<accession>A0ABU9BAZ0</accession>
<dbReference type="CDD" id="cd01948">
    <property type="entry name" value="EAL"/>
    <property type="match status" value="1"/>
</dbReference>
<comment type="caution">
    <text evidence="3">The sequence shown here is derived from an EMBL/GenBank/DDBJ whole genome shotgun (WGS) entry which is preliminary data.</text>
</comment>
<organism evidence="3 4">
    <name type="scientific">Pseudaquabacterium rugosum</name>
    <dbReference type="NCBI Taxonomy" id="2984194"/>
    <lineage>
        <taxon>Bacteria</taxon>
        <taxon>Pseudomonadati</taxon>
        <taxon>Pseudomonadota</taxon>
        <taxon>Betaproteobacteria</taxon>
        <taxon>Burkholderiales</taxon>
        <taxon>Sphaerotilaceae</taxon>
        <taxon>Pseudaquabacterium</taxon>
    </lineage>
</organism>
<evidence type="ECO:0000313" key="3">
    <source>
        <dbReference type="EMBL" id="MEK8026190.1"/>
    </source>
</evidence>
<proteinExistence type="predicted"/>
<dbReference type="InterPro" id="IPR029787">
    <property type="entry name" value="Nucleotide_cyclase"/>
</dbReference>
<feature type="domain" description="EAL" evidence="1">
    <location>
        <begin position="185"/>
        <end position="435"/>
    </location>
</feature>
<dbReference type="PROSITE" id="PS50883">
    <property type="entry name" value="EAL"/>
    <property type="match status" value="1"/>
</dbReference>
<dbReference type="RefSeq" id="WP_341373972.1">
    <property type="nucleotide sequence ID" value="NZ_JBBUTF010000007.1"/>
</dbReference>
<dbReference type="PROSITE" id="PS50887">
    <property type="entry name" value="GGDEF"/>
    <property type="match status" value="1"/>
</dbReference>
<dbReference type="InterPro" id="IPR001633">
    <property type="entry name" value="EAL_dom"/>
</dbReference>
<dbReference type="GO" id="GO:0071111">
    <property type="term" value="F:cyclic-guanylate-specific phosphodiesterase activity"/>
    <property type="evidence" value="ECO:0007669"/>
    <property type="project" value="UniProtKB-EC"/>
</dbReference>
<name>A0ABU9BAZ0_9BURK</name>
<dbReference type="SUPFAM" id="SSF55073">
    <property type="entry name" value="Nucleotide cyclase"/>
    <property type="match status" value="1"/>
</dbReference>
<dbReference type="SUPFAM" id="SSF141868">
    <property type="entry name" value="EAL domain-like"/>
    <property type="match status" value="1"/>
</dbReference>
<keyword evidence="3" id="KW-0548">Nucleotidyltransferase</keyword>
<dbReference type="NCBIfam" id="TIGR00254">
    <property type="entry name" value="GGDEF"/>
    <property type="match status" value="1"/>
</dbReference>
<dbReference type="SMART" id="SM00052">
    <property type="entry name" value="EAL"/>
    <property type="match status" value="1"/>
</dbReference>
<dbReference type="PANTHER" id="PTHR44757:SF2">
    <property type="entry name" value="BIOFILM ARCHITECTURE MAINTENANCE PROTEIN MBAA"/>
    <property type="match status" value="1"/>
</dbReference>
<reference evidence="3 4" key="1">
    <citation type="submission" date="2024-04" db="EMBL/GenBank/DDBJ databases">
        <title>Novel species of the genus Ideonella isolated from streams.</title>
        <authorList>
            <person name="Lu H."/>
        </authorList>
    </citation>
    <scope>NUCLEOTIDE SEQUENCE [LARGE SCALE GENOMIC DNA]</scope>
    <source>
        <strain evidence="3 4">BYS139W</strain>
    </source>
</reference>